<dbReference type="EMBL" id="QHHQ01000002">
    <property type="protein sequence ID" value="RAI02520.1"/>
    <property type="molecule type" value="Genomic_DNA"/>
</dbReference>
<evidence type="ECO:0000313" key="5">
    <source>
        <dbReference type="Proteomes" id="UP000249590"/>
    </source>
</evidence>
<feature type="domain" description="Hydantoinase A/oxoprolinase" evidence="1">
    <location>
        <begin position="209"/>
        <end position="493"/>
    </location>
</feature>
<dbReference type="PANTHER" id="PTHR11365">
    <property type="entry name" value="5-OXOPROLINASE RELATED"/>
    <property type="match status" value="1"/>
</dbReference>
<reference evidence="4 5" key="1">
    <citation type="submission" date="2018-05" db="EMBL/GenBank/DDBJ databases">
        <title>Acuticoccus sediminis sp. nov., isolated from deep-sea sediment of Indian Ocean.</title>
        <authorList>
            <person name="Liu X."/>
            <person name="Lai Q."/>
            <person name="Du Y."/>
            <person name="Sun F."/>
            <person name="Zhang X."/>
            <person name="Wang S."/>
            <person name="Shao Z."/>
        </authorList>
    </citation>
    <scope>NUCLEOTIDE SEQUENCE [LARGE SCALE GENOMIC DNA]</scope>
    <source>
        <strain evidence="4 5">PTG4-2</strain>
    </source>
</reference>
<organism evidence="4 5">
    <name type="scientific">Acuticoccus sediminis</name>
    <dbReference type="NCBI Taxonomy" id="2184697"/>
    <lineage>
        <taxon>Bacteria</taxon>
        <taxon>Pseudomonadati</taxon>
        <taxon>Pseudomonadota</taxon>
        <taxon>Alphaproteobacteria</taxon>
        <taxon>Hyphomicrobiales</taxon>
        <taxon>Amorphaceae</taxon>
        <taxon>Acuticoccus</taxon>
    </lineage>
</organism>
<dbReference type="Pfam" id="PF01968">
    <property type="entry name" value="Hydantoinase_A"/>
    <property type="match status" value="1"/>
</dbReference>
<dbReference type="Pfam" id="PF05378">
    <property type="entry name" value="Hydant_A_N"/>
    <property type="match status" value="1"/>
</dbReference>
<dbReference type="GO" id="GO:0017168">
    <property type="term" value="F:5-oxoprolinase (ATP-hydrolyzing) activity"/>
    <property type="evidence" value="ECO:0007669"/>
    <property type="project" value="TreeGrafter"/>
</dbReference>
<dbReference type="InterPro" id="IPR045079">
    <property type="entry name" value="Oxoprolinase-like"/>
</dbReference>
<dbReference type="OrthoDB" id="9759608at2"/>
<dbReference type="SUPFAM" id="SSF53067">
    <property type="entry name" value="Actin-like ATPase domain"/>
    <property type="match status" value="1"/>
</dbReference>
<dbReference type="RefSeq" id="WP_111346188.1">
    <property type="nucleotide sequence ID" value="NZ_QHHQ01000002.1"/>
</dbReference>
<dbReference type="GO" id="GO:0006749">
    <property type="term" value="P:glutathione metabolic process"/>
    <property type="evidence" value="ECO:0007669"/>
    <property type="project" value="TreeGrafter"/>
</dbReference>
<evidence type="ECO:0000313" key="4">
    <source>
        <dbReference type="EMBL" id="RAI02520.1"/>
    </source>
</evidence>
<accession>A0A8B2P154</accession>
<dbReference type="AlphaFoldDB" id="A0A8B2P154"/>
<proteinExistence type="predicted"/>
<dbReference type="InterPro" id="IPR002821">
    <property type="entry name" value="Hydantoinase_A"/>
</dbReference>
<protein>
    <submittedName>
        <fullName evidence="4">5-oxoprolinase</fullName>
    </submittedName>
</protein>
<comment type="caution">
    <text evidence="4">The sequence shown here is derived from an EMBL/GenBank/DDBJ whole genome shotgun (WGS) entry which is preliminary data.</text>
</comment>
<evidence type="ECO:0000259" key="1">
    <source>
        <dbReference type="Pfam" id="PF01968"/>
    </source>
</evidence>
<evidence type="ECO:0000259" key="2">
    <source>
        <dbReference type="Pfam" id="PF05378"/>
    </source>
</evidence>
<dbReference type="Gene3D" id="3.30.420.40">
    <property type="match status" value="1"/>
</dbReference>
<name>A0A8B2P154_9HYPH</name>
<sequence>MMRSGDLLLGIDIGGTFTDIVALDTATGQRWSTKTPTTPHDQSEGFIAGVDKILDTIGERRPIAQILHGTTVATNAILEGKGGTAALITSEGFRHVLEIGRHDIPRKANMFSWVKPARPVPAKRIVEVAGRIDVDGAEHVPLDEAAVRAAAEAFAAEGLDTIAVCLIHAYANPAHERRVAEIVREVIPDALISLSSDVLPVFREYERSMVTILNAYVMPPVSRYVGRLGARIAETGATRSLLLMNSGGGVMSAATAGSEPVQTALSGPAAGALGAAATGLAAGRPDVISIDIGGTSADVTLIKDGRPTITKRGTIGEWPVHTPMVDMVTIGAGGGSIARVTDGGSLTVGPESAGAVPGPACYGRGGTLPTVSDAHLVLGRLCPHLLDDAMALDVEAARRAVHDHVAAPLGLTVERAAEGILEVINNAMVGAIRLVSVERGLDPRDFALLAFGGAGPLHGPALARLLGMSSVIVPPNPGVLSAVGLTVADLRNDFSLTCVERGPDHDLARLAATFAGLEDKARSWLASEGIAEGASRTEWEASLRYRHQGFELAIPWPGHEVGAATLAKLFEAFHQTHERLYTFAQRDTPVEIVTLSVTAHGRLDRPEVATPAGVREGDPIVARQPLWSGGRFVDCPVYDRARLAAGTRVEGPAILRQLDTTTVIEAGQSASIHPSGSAIVTV</sequence>
<gene>
    <name evidence="4" type="ORF">DLJ53_09480</name>
</gene>
<dbReference type="Proteomes" id="UP000249590">
    <property type="component" value="Unassembled WGS sequence"/>
</dbReference>
<dbReference type="InterPro" id="IPR049517">
    <property type="entry name" value="ACX-like_C"/>
</dbReference>
<evidence type="ECO:0000259" key="3">
    <source>
        <dbReference type="Pfam" id="PF19278"/>
    </source>
</evidence>
<dbReference type="Pfam" id="PF19278">
    <property type="entry name" value="Hydant_A_C"/>
    <property type="match status" value="1"/>
</dbReference>
<feature type="domain" description="Acetophenone carboxylase-like C-terminal" evidence="3">
    <location>
        <begin position="509"/>
        <end position="671"/>
    </location>
</feature>
<dbReference type="InterPro" id="IPR008040">
    <property type="entry name" value="Hydant_A_N"/>
</dbReference>
<feature type="domain" description="Hydantoinase/oxoprolinase N-terminal" evidence="2">
    <location>
        <begin position="9"/>
        <end position="186"/>
    </location>
</feature>
<dbReference type="InterPro" id="IPR043129">
    <property type="entry name" value="ATPase_NBD"/>
</dbReference>
<dbReference type="GO" id="GO:0005829">
    <property type="term" value="C:cytosol"/>
    <property type="evidence" value="ECO:0007669"/>
    <property type="project" value="TreeGrafter"/>
</dbReference>
<dbReference type="PANTHER" id="PTHR11365:SF23">
    <property type="entry name" value="HYPOTHETICAL 5-OXOPROLINASE (EUROFUNG)-RELATED"/>
    <property type="match status" value="1"/>
</dbReference>
<keyword evidence="5" id="KW-1185">Reference proteome</keyword>